<name>A0AA96ZT35_9EURY</name>
<dbReference type="GeneID" id="85196015"/>
<evidence type="ECO:0000256" key="1">
    <source>
        <dbReference type="ARBA" id="ARBA00010923"/>
    </source>
</evidence>
<keyword evidence="3" id="KW-0238">DNA-binding</keyword>
<dbReference type="PANTHER" id="PTHR30408:SF12">
    <property type="entry name" value="TYPE I RESTRICTION ENZYME MJAVIII SPECIFICITY SUBUNIT"/>
    <property type="match status" value="1"/>
</dbReference>
<comment type="similarity">
    <text evidence="1">Belongs to the type-I restriction system S methylase family.</text>
</comment>
<proteinExistence type="inferred from homology"/>
<dbReference type="AlphaFoldDB" id="A0AA96ZT35"/>
<dbReference type="Pfam" id="PF01420">
    <property type="entry name" value="Methylase_S"/>
    <property type="match status" value="1"/>
</dbReference>
<dbReference type="InterPro" id="IPR000055">
    <property type="entry name" value="Restrct_endonuc_typeI_TRD"/>
</dbReference>
<dbReference type="GO" id="GO:0009307">
    <property type="term" value="P:DNA restriction-modification system"/>
    <property type="evidence" value="ECO:0007669"/>
    <property type="project" value="UniProtKB-KW"/>
</dbReference>
<organism evidence="5 6">
    <name type="scientific">Methanimicrococcus hongohii</name>
    <dbReference type="NCBI Taxonomy" id="3028295"/>
    <lineage>
        <taxon>Archaea</taxon>
        <taxon>Methanobacteriati</taxon>
        <taxon>Methanobacteriota</taxon>
        <taxon>Stenosarchaea group</taxon>
        <taxon>Methanomicrobia</taxon>
        <taxon>Methanosarcinales</taxon>
        <taxon>Methanosarcinaceae</taxon>
        <taxon>Methanimicrococcus</taxon>
    </lineage>
</organism>
<dbReference type="Gene3D" id="3.90.220.20">
    <property type="entry name" value="DNA methylase specificity domains"/>
    <property type="match status" value="1"/>
</dbReference>
<keyword evidence="6" id="KW-1185">Reference proteome</keyword>
<dbReference type="RefSeq" id="WP_316557265.1">
    <property type="nucleotide sequence ID" value="NZ_CP131059.1"/>
</dbReference>
<dbReference type="GO" id="GO:0003677">
    <property type="term" value="F:DNA binding"/>
    <property type="evidence" value="ECO:0007669"/>
    <property type="project" value="UniProtKB-KW"/>
</dbReference>
<dbReference type="InterPro" id="IPR044946">
    <property type="entry name" value="Restrct_endonuc_typeI_TRD_sf"/>
</dbReference>
<dbReference type="EMBL" id="CP131059">
    <property type="protein sequence ID" value="WNY24095.1"/>
    <property type="molecule type" value="Genomic_DNA"/>
</dbReference>
<evidence type="ECO:0000256" key="3">
    <source>
        <dbReference type="ARBA" id="ARBA00023125"/>
    </source>
</evidence>
<sequence>MENKNTPEIRFKGFTDAWVQRKLGEVAEIRTGPFGSVLHAEDYIENGVPIVTTEHFKDGALPKNKENIPQVSDNDYERLRAYILINNDIVFSRVGSVDINALVTEFQEGWLFSGRVLRVRPSKGIRGEYLHYLLETSKVKKDIIARAVGQTMPSINTEILKETKTLATNSLLEQTTIDNFFHTLDNIITLHKRKLDLLKELKKGYLQLMFPQEGECVPRIRFDGFTESWKL</sequence>
<dbReference type="SUPFAM" id="SSF116734">
    <property type="entry name" value="DNA methylase specificity domain"/>
    <property type="match status" value="1"/>
</dbReference>
<reference evidence="5 6" key="1">
    <citation type="submission" date="2023-07" db="EMBL/GenBank/DDBJ databases">
        <title>Closed genoem sequence of Methanomicrococcus sp. Hf6.</title>
        <authorList>
            <person name="Poehlein A."/>
            <person name="Protasov E."/>
            <person name="Platt K."/>
            <person name="Reeh H."/>
            <person name="Daniel R."/>
            <person name="Brune A."/>
        </authorList>
    </citation>
    <scope>NUCLEOTIDE SEQUENCE [LARGE SCALE GENOMIC DNA]</scope>
    <source>
        <strain evidence="5 6">Hf6</strain>
    </source>
</reference>
<accession>A0AA96ZT35</accession>
<dbReference type="InterPro" id="IPR052021">
    <property type="entry name" value="Type-I_RS_S_subunit"/>
</dbReference>
<dbReference type="CDD" id="cd16961">
    <property type="entry name" value="RMtype1_S_TRD-CR_like"/>
    <property type="match status" value="1"/>
</dbReference>
<feature type="domain" description="Type I restriction modification DNA specificity" evidence="4">
    <location>
        <begin position="17"/>
        <end position="199"/>
    </location>
</feature>
<protein>
    <recommendedName>
        <fullName evidence="4">Type I restriction modification DNA specificity domain-containing protein</fullName>
    </recommendedName>
</protein>
<keyword evidence="2" id="KW-0680">Restriction system</keyword>
<dbReference type="KEGG" id="mehf:MmiHf6_14240"/>
<dbReference type="REBASE" id="767552">
    <property type="entry name" value="S2.MspHf6ORF14260P"/>
</dbReference>
<evidence type="ECO:0000259" key="4">
    <source>
        <dbReference type="Pfam" id="PF01420"/>
    </source>
</evidence>
<evidence type="ECO:0000313" key="5">
    <source>
        <dbReference type="EMBL" id="WNY24095.1"/>
    </source>
</evidence>
<evidence type="ECO:0000313" key="6">
    <source>
        <dbReference type="Proteomes" id="UP001302978"/>
    </source>
</evidence>
<dbReference type="PANTHER" id="PTHR30408">
    <property type="entry name" value="TYPE-1 RESTRICTION ENZYME ECOKI SPECIFICITY PROTEIN"/>
    <property type="match status" value="1"/>
</dbReference>
<dbReference type="Proteomes" id="UP001302978">
    <property type="component" value="Chromosome"/>
</dbReference>
<dbReference type="Gene3D" id="1.10.287.1120">
    <property type="entry name" value="Bipartite methylase S protein"/>
    <property type="match status" value="1"/>
</dbReference>
<gene>
    <name evidence="5" type="ORF">MmiHf6_14240</name>
</gene>
<evidence type="ECO:0000256" key="2">
    <source>
        <dbReference type="ARBA" id="ARBA00022747"/>
    </source>
</evidence>